<feature type="coiled-coil region" evidence="2">
    <location>
        <begin position="185"/>
        <end position="212"/>
    </location>
</feature>
<dbReference type="Proteomes" id="UP001170481">
    <property type="component" value="Unassembled WGS sequence"/>
</dbReference>
<dbReference type="Gene3D" id="1.10.287.470">
    <property type="entry name" value="Helix hairpin bin"/>
    <property type="match status" value="1"/>
</dbReference>
<evidence type="ECO:0000313" key="6">
    <source>
        <dbReference type="Proteomes" id="UP001170481"/>
    </source>
</evidence>
<dbReference type="NCBIfam" id="TIGR01730">
    <property type="entry name" value="RND_mfp"/>
    <property type="match status" value="1"/>
</dbReference>
<evidence type="ECO:0000256" key="4">
    <source>
        <dbReference type="SAM" id="Phobius"/>
    </source>
</evidence>
<dbReference type="EMBL" id="JAUORK010000017">
    <property type="protein sequence ID" value="MDO6672932.1"/>
    <property type="molecule type" value="Genomic_DNA"/>
</dbReference>
<keyword evidence="4" id="KW-1133">Transmembrane helix</keyword>
<dbReference type="InterPro" id="IPR006143">
    <property type="entry name" value="RND_pump_MFP"/>
</dbReference>
<feature type="region of interest" description="Disordered" evidence="3">
    <location>
        <begin position="1"/>
        <end position="22"/>
    </location>
</feature>
<dbReference type="RefSeq" id="WP_303594556.1">
    <property type="nucleotide sequence ID" value="NZ_JAUORK010000017.1"/>
</dbReference>
<dbReference type="Gene3D" id="2.40.30.170">
    <property type="match status" value="1"/>
</dbReference>
<evidence type="ECO:0000256" key="1">
    <source>
        <dbReference type="ARBA" id="ARBA00009477"/>
    </source>
</evidence>
<dbReference type="Gene3D" id="2.40.420.20">
    <property type="match status" value="1"/>
</dbReference>
<evidence type="ECO:0000313" key="5">
    <source>
        <dbReference type="EMBL" id="MDO6672932.1"/>
    </source>
</evidence>
<dbReference type="GO" id="GO:1990281">
    <property type="term" value="C:efflux pump complex"/>
    <property type="evidence" value="ECO:0007669"/>
    <property type="project" value="TreeGrafter"/>
</dbReference>
<dbReference type="PANTHER" id="PTHR30469:SF15">
    <property type="entry name" value="HLYD FAMILY OF SECRETION PROTEINS"/>
    <property type="match status" value="1"/>
</dbReference>
<keyword evidence="2" id="KW-0175">Coiled coil</keyword>
<evidence type="ECO:0000256" key="3">
    <source>
        <dbReference type="SAM" id="MobiDB-lite"/>
    </source>
</evidence>
<proteinExistence type="inferred from homology"/>
<reference evidence="5" key="1">
    <citation type="submission" date="2023-07" db="EMBL/GenBank/DDBJ databases">
        <title>Genome content predicts the carbon catabolic preferences of heterotrophic bacteria.</title>
        <authorList>
            <person name="Gralka M."/>
        </authorList>
    </citation>
    <scope>NUCLEOTIDE SEQUENCE</scope>
    <source>
        <strain evidence="5">C2R13</strain>
    </source>
</reference>
<feature type="compositionally biased region" description="Low complexity" evidence="3">
    <location>
        <begin position="8"/>
        <end position="22"/>
    </location>
</feature>
<accession>A0AAP4TYW8</accession>
<evidence type="ECO:0000256" key="2">
    <source>
        <dbReference type="SAM" id="Coils"/>
    </source>
</evidence>
<sequence length="481" mass="50974">MDHSPETPASSSASPAPAGRPAPSSRRLIWMRLLALIILALAIALAAWWMNHRPGAPKRAPSEAPAPTVEVVTVSHAANAPTLEGFGRVIADRQTTVSTRVSGQLAPFPEGIEAGREVRENQLLASLDQLDYQLALRQAEADLATAEASLASEKGEQIRAASEYKTFGRNLPAAQKALVLREPQLKSAQAAVESARASRDQAKLNLARTEIRAPYDGLISERLVGEGSDLNAFTDLLTLVATDRFWVRLNLPQADMEWLSTHARDGQGTPVLLSSKAWPDGQHRRGEVWSVLPSLEDNGLLTQVMVAVEDPLALNVSEEARASTPALRIGDVVEATLTPQRTASLIELPISALRSGQQVWVLTEDGHLEKRSVGVRHLGNDTLLVADGLVDGERVITSSLSSVEAGMALRARGDAPTPTAKTADAEAADDKTTAGDTSTATVEKDTAVVDKSTAAGDKNTAAGDKNTTVADKNATTTGSDS</sequence>
<feature type="region of interest" description="Disordered" evidence="3">
    <location>
        <begin position="409"/>
        <end position="481"/>
    </location>
</feature>
<organism evidence="5 6">
    <name type="scientific">Cobetia amphilecti</name>
    <dbReference type="NCBI Taxonomy" id="1055104"/>
    <lineage>
        <taxon>Bacteria</taxon>
        <taxon>Pseudomonadati</taxon>
        <taxon>Pseudomonadota</taxon>
        <taxon>Gammaproteobacteria</taxon>
        <taxon>Oceanospirillales</taxon>
        <taxon>Halomonadaceae</taxon>
        <taxon>Cobetia</taxon>
    </lineage>
</organism>
<comment type="similarity">
    <text evidence="1">Belongs to the membrane fusion protein (MFP) (TC 8.A.1) family.</text>
</comment>
<dbReference type="Gene3D" id="2.40.50.100">
    <property type="match status" value="1"/>
</dbReference>
<feature type="compositionally biased region" description="Polar residues" evidence="3">
    <location>
        <begin position="465"/>
        <end position="481"/>
    </location>
</feature>
<comment type="caution">
    <text evidence="5">The sequence shown here is derived from an EMBL/GenBank/DDBJ whole genome shotgun (WGS) entry which is preliminary data.</text>
</comment>
<dbReference type="AlphaFoldDB" id="A0AAP4TYW8"/>
<protein>
    <submittedName>
        <fullName evidence="5">Efflux RND transporter periplasmic adaptor subunit</fullName>
    </submittedName>
</protein>
<name>A0AAP4TYW8_9GAMM</name>
<dbReference type="GO" id="GO:0015562">
    <property type="term" value="F:efflux transmembrane transporter activity"/>
    <property type="evidence" value="ECO:0007669"/>
    <property type="project" value="TreeGrafter"/>
</dbReference>
<gene>
    <name evidence="5" type="ORF">Q4535_12490</name>
</gene>
<dbReference type="SUPFAM" id="SSF111369">
    <property type="entry name" value="HlyD-like secretion proteins"/>
    <property type="match status" value="1"/>
</dbReference>
<keyword evidence="4" id="KW-0812">Transmembrane</keyword>
<keyword evidence="4" id="KW-0472">Membrane</keyword>
<feature type="transmembrane region" description="Helical" evidence="4">
    <location>
        <begin position="29"/>
        <end position="50"/>
    </location>
</feature>
<dbReference type="PANTHER" id="PTHR30469">
    <property type="entry name" value="MULTIDRUG RESISTANCE PROTEIN MDTA"/>
    <property type="match status" value="1"/>
</dbReference>